<organism evidence="4 5">
    <name type="scientific">Flavobacterium alvei</name>
    <dbReference type="NCBI Taxonomy" id="2080416"/>
    <lineage>
        <taxon>Bacteria</taxon>
        <taxon>Pseudomonadati</taxon>
        <taxon>Bacteroidota</taxon>
        <taxon>Flavobacteriia</taxon>
        <taxon>Flavobacteriales</taxon>
        <taxon>Flavobacteriaceae</taxon>
        <taxon>Flavobacterium</taxon>
    </lineage>
</organism>
<keyword evidence="1" id="KW-0677">Repeat</keyword>
<dbReference type="AlphaFoldDB" id="A0A2S5A3F6"/>
<accession>A0A2S5A3F6</accession>
<dbReference type="CDD" id="cd01449">
    <property type="entry name" value="TST_Repeat_2"/>
    <property type="match status" value="1"/>
</dbReference>
<dbReference type="Gene3D" id="3.40.250.10">
    <property type="entry name" value="Rhodanese-like domain"/>
    <property type="match status" value="2"/>
</dbReference>
<name>A0A2S5A3F6_9FLAO</name>
<dbReference type="PANTHER" id="PTHR43855:SF1">
    <property type="entry name" value="THIOSULFATE SULFURTRANSFERASE"/>
    <property type="match status" value="1"/>
</dbReference>
<dbReference type="CDD" id="cd01448">
    <property type="entry name" value="TST_Repeat_1"/>
    <property type="match status" value="1"/>
</dbReference>
<dbReference type="InterPro" id="IPR051126">
    <property type="entry name" value="Thiosulfate_sulfurtransferase"/>
</dbReference>
<dbReference type="OrthoDB" id="9770030at2"/>
<dbReference type="Proteomes" id="UP000237310">
    <property type="component" value="Unassembled WGS sequence"/>
</dbReference>
<protein>
    <recommendedName>
        <fullName evidence="3">Rhodanese domain-containing protein</fullName>
    </recommendedName>
</protein>
<comment type="caution">
    <text evidence="4">The sequence shown here is derived from an EMBL/GenBank/DDBJ whole genome shotgun (WGS) entry which is preliminary data.</text>
</comment>
<feature type="domain" description="Rhodanese" evidence="3">
    <location>
        <begin position="37"/>
        <end position="145"/>
    </location>
</feature>
<keyword evidence="5" id="KW-1185">Reference proteome</keyword>
<dbReference type="SUPFAM" id="SSF52821">
    <property type="entry name" value="Rhodanese/Cell cycle control phosphatase"/>
    <property type="match status" value="2"/>
</dbReference>
<proteinExistence type="predicted"/>
<dbReference type="PANTHER" id="PTHR43855">
    <property type="entry name" value="THIOSULFATE SULFURTRANSFERASE"/>
    <property type="match status" value="1"/>
</dbReference>
<dbReference type="InterPro" id="IPR001763">
    <property type="entry name" value="Rhodanese-like_dom"/>
</dbReference>
<dbReference type="InterPro" id="IPR036873">
    <property type="entry name" value="Rhodanese-like_dom_sf"/>
</dbReference>
<feature type="signal peptide" evidence="2">
    <location>
        <begin position="1"/>
        <end position="22"/>
    </location>
</feature>
<gene>
    <name evidence="4" type="ORF">C3L50_14950</name>
</gene>
<evidence type="ECO:0000313" key="5">
    <source>
        <dbReference type="Proteomes" id="UP000237310"/>
    </source>
</evidence>
<dbReference type="Pfam" id="PF00581">
    <property type="entry name" value="Rhodanese"/>
    <property type="match status" value="2"/>
</dbReference>
<dbReference type="RefSeq" id="WP_103806994.1">
    <property type="nucleotide sequence ID" value="NZ_PQVG01000010.1"/>
</dbReference>
<keyword evidence="2" id="KW-0732">Signal</keyword>
<evidence type="ECO:0000259" key="3">
    <source>
        <dbReference type="PROSITE" id="PS50206"/>
    </source>
</evidence>
<dbReference type="SMART" id="SM00450">
    <property type="entry name" value="RHOD"/>
    <property type="match status" value="2"/>
</dbReference>
<dbReference type="EMBL" id="PQVG01000010">
    <property type="protein sequence ID" value="POY36847.1"/>
    <property type="molecule type" value="Genomic_DNA"/>
</dbReference>
<evidence type="ECO:0000313" key="4">
    <source>
        <dbReference type="EMBL" id="POY36847.1"/>
    </source>
</evidence>
<feature type="domain" description="Rhodanese" evidence="3">
    <location>
        <begin position="175"/>
        <end position="289"/>
    </location>
</feature>
<evidence type="ECO:0000256" key="1">
    <source>
        <dbReference type="ARBA" id="ARBA00022737"/>
    </source>
</evidence>
<sequence length="289" mass="32264">MNATKLFRFLMITILFVSNAFAQDLITAKEFIALQKEKPNLVVVDASKDKLYDQSHIEGAINIPYVILNEKDPKIDGSMLPLEEVAKILGNKGISNEDTIVVYDEGTQKYATLVYWIFKYLGAKDVKVLHKEMNAFRDARVKLTSEVSTVKAKTFTVNLVPEINADAAYVESAIGNANVVIIDARTPDEFNGVRNEKSTYSNGHIKGAINIPYESLVKTGTNVFISPDEFKKLAGIELSPEKTYLLYCKTGIKGATLYTYMTNVLGLKNVKNYKGAYAEWDYLGKLSMK</sequence>
<dbReference type="PROSITE" id="PS50206">
    <property type="entry name" value="RHODANESE_3"/>
    <property type="match status" value="2"/>
</dbReference>
<feature type="chain" id="PRO_5015615014" description="Rhodanese domain-containing protein" evidence="2">
    <location>
        <begin position="23"/>
        <end position="289"/>
    </location>
</feature>
<evidence type="ECO:0000256" key="2">
    <source>
        <dbReference type="SAM" id="SignalP"/>
    </source>
</evidence>
<reference evidence="4 5" key="1">
    <citation type="submission" date="2018-01" db="EMBL/GenBank/DDBJ databases">
        <authorList>
            <person name="Gaut B.S."/>
            <person name="Morton B.R."/>
            <person name="Clegg M.T."/>
            <person name="Duvall M.R."/>
        </authorList>
    </citation>
    <scope>NUCLEOTIDE SEQUENCE [LARGE SCALE GENOMIC DNA]</scope>
    <source>
        <strain evidence="4 5">HR-AY</strain>
    </source>
</reference>